<dbReference type="Proteomes" id="UP000748332">
    <property type="component" value="Unassembled WGS sequence"/>
</dbReference>
<dbReference type="GO" id="GO:0006412">
    <property type="term" value="P:translation"/>
    <property type="evidence" value="ECO:0007669"/>
    <property type="project" value="UniProtKB-UniRule"/>
</dbReference>
<dbReference type="PANTHER" id="PTHR13479">
    <property type="entry name" value="30S RIBOSOMAL PROTEIN S18"/>
    <property type="match status" value="1"/>
</dbReference>
<dbReference type="Gene3D" id="4.10.640.10">
    <property type="entry name" value="Ribosomal protein S18"/>
    <property type="match status" value="1"/>
</dbReference>
<gene>
    <name evidence="4" type="primary">rpsR</name>
    <name evidence="7" type="ORF">KC622_00940</name>
</gene>
<dbReference type="GO" id="GO:0022627">
    <property type="term" value="C:cytosolic small ribosomal subunit"/>
    <property type="evidence" value="ECO:0007669"/>
    <property type="project" value="TreeGrafter"/>
</dbReference>
<dbReference type="SUPFAM" id="SSF46911">
    <property type="entry name" value="Ribosomal protein S18"/>
    <property type="match status" value="1"/>
</dbReference>
<dbReference type="InterPro" id="IPR001648">
    <property type="entry name" value="Ribosomal_bS18"/>
</dbReference>
<evidence type="ECO:0000313" key="8">
    <source>
        <dbReference type="Proteomes" id="UP000748332"/>
    </source>
</evidence>
<keyword evidence="4" id="KW-0694">RNA-binding</keyword>
<dbReference type="GO" id="GO:0070181">
    <property type="term" value="F:small ribosomal subunit rRNA binding"/>
    <property type="evidence" value="ECO:0007669"/>
    <property type="project" value="TreeGrafter"/>
</dbReference>
<keyword evidence="3 4" id="KW-0687">Ribonucleoprotein</keyword>
<evidence type="ECO:0000256" key="4">
    <source>
        <dbReference type="HAMAP-Rule" id="MF_00270"/>
    </source>
</evidence>
<proteinExistence type="inferred from homology"/>
<comment type="similarity">
    <text evidence="1 4 5">Belongs to the bacterial ribosomal protein bS18 family.</text>
</comment>
<protein>
    <recommendedName>
        <fullName evidence="4">Small ribosomal subunit protein bS18</fullName>
    </recommendedName>
</protein>
<evidence type="ECO:0000256" key="1">
    <source>
        <dbReference type="ARBA" id="ARBA00005589"/>
    </source>
</evidence>
<organism evidence="7 8">
    <name type="scientific">Candidatus Dojkabacteria bacterium</name>
    <dbReference type="NCBI Taxonomy" id="2099670"/>
    <lineage>
        <taxon>Bacteria</taxon>
        <taxon>Candidatus Dojkabacteria</taxon>
    </lineage>
</organism>
<evidence type="ECO:0000256" key="6">
    <source>
        <dbReference type="SAM" id="MobiDB-lite"/>
    </source>
</evidence>
<reference evidence="7" key="2">
    <citation type="journal article" date="2021" name="Microbiome">
        <title>Successional dynamics and alternative stable states in a saline activated sludge microbial community over 9 years.</title>
        <authorList>
            <person name="Wang Y."/>
            <person name="Ye J."/>
            <person name="Ju F."/>
            <person name="Liu L."/>
            <person name="Boyd J.A."/>
            <person name="Deng Y."/>
            <person name="Parks D.H."/>
            <person name="Jiang X."/>
            <person name="Yin X."/>
            <person name="Woodcroft B.J."/>
            <person name="Tyson G.W."/>
            <person name="Hugenholtz P."/>
            <person name="Polz M.F."/>
            <person name="Zhang T."/>
        </authorList>
    </citation>
    <scope>NUCLEOTIDE SEQUENCE</scope>
    <source>
        <strain evidence="7">HKST-UBA16</strain>
    </source>
</reference>
<accession>A0A955HXK1</accession>
<evidence type="ECO:0000256" key="3">
    <source>
        <dbReference type="ARBA" id="ARBA00023274"/>
    </source>
</evidence>
<dbReference type="AlphaFoldDB" id="A0A955HXK1"/>
<dbReference type="PRINTS" id="PR00974">
    <property type="entry name" value="RIBOSOMALS18"/>
</dbReference>
<dbReference type="InterPro" id="IPR036870">
    <property type="entry name" value="Ribosomal_bS18_sf"/>
</dbReference>
<feature type="region of interest" description="Disordered" evidence="6">
    <location>
        <begin position="1"/>
        <end position="25"/>
    </location>
</feature>
<name>A0A955HXK1_9BACT</name>
<evidence type="ECO:0000256" key="2">
    <source>
        <dbReference type="ARBA" id="ARBA00022980"/>
    </source>
</evidence>
<evidence type="ECO:0000313" key="7">
    <source>
        <dbReference type="EMBL" id="MCA9374876.1"/>
    </source>
</evidence>
<dbReference type="GO" id="GO:0003735">
    <property type="term" value="F:structural constituent of ribosome"/>
    <property type="evidence" value="ECO:0007669"/>
    <property type="project" value="InterPro"/>
</dbReference>
<dbReference type="EMBL" id="JAGQLM010000038">
    <property type="protein sequence ID" value="MCA9374876.1"/>
    <property type="molecule type" value="Genomic_DNA"/>
</dbReference>
<dbReference type="NCBIfam" id="TIGR00165">
    <property type="entry name" value="S18"/>
    <property type="match status" value="1"/>
</dbReference>
<dbReference type="Pfam" id="PF01084">
    <property type="entry name" value="Ribosomal_S18"/>
    <property type="match status" value="1"/>
</dbReference>
<comment type="subunit">
    <text evidence="4">Part of the 30S ribosomal subunit. Forms a tight heterodimer with protein bS6.</text>
</comment>
<keyword evidence="4" id="KW-0699">rRNA-binding</keyword>
<feature type="compositionally biased region" description="Basic and acidic residues" evidence="6">
    <location>
        <begin position="1"/>
        <end position="12"/>
    </location>
</feature>
<dbReference type="PANTHER" id="PTHR13479:SF40">
    <property type="entry name" value="SMALL RIBOSOMAL SUBUNIT PROTEIN BS18M"/>
    <property type="match status" value="1"/>
</dbReference>
<keyword evidence="2 4" id="KW-0689">Ribosomal protein</keyword>
<comment type="function">
    <text evidence="4">Binds as a heterodimer with protein bS6 to the central domain of the 16S rRNA, where it helps stabilize the platform of the 30S subunit.</text>
</comment>
<dbReference type="HAMAP" id="MF_00270">
    <property type="entry name" value="Ribosomal_bS18"/>
    <property type="match status" value="1"/>
</dbReference>
<comment type="caution">
    <text evidence="7">The sequence shown here is derived from an EMBL/GenBank/DDBJ whole genome shotgun (WGS) entry which is preliminary data.</text>
</comment>
<evidence type="ECO:0000256" key="5">
    <source>
        <dbReference type="RuleBase" id="RU003910"/>
    </source>
</evidence>
<reference evidence="7" key="1">
    <citation type="submission" date="2020-04" db="EMBL/GenBank/DDBJ databases">
        <authorList>
            <person name="Zhang T."/>
        </authorList>
    </citation>
    <scope>NUCLEOTIDE SEQUENCE</scope>
    <source>
        <strain evidence="7">HKST-UBA16</strain>
    </source>
</reference>
<sequence length="101" mass="11764">MPKEELEKKDDTLESSTEDTSYKRRSRKKNVKLDLKCPLCESGIKCLTYKDIYQLKKFTSVRGKIISSEKSGMCSKHQRQLRKSIQRARFMALLPYVALDS</sequence>